<protein>
    <submittedName>
        <fullName evidence="1">Uncharacterized protein</fullName>
    </submittedName>
</protein>
<reference evidence="1" key="1">
    <citation type="submission" date="2020-11" db="EMBL/GenBank/DDBJ databases">
        <authorList>
            <person name="Tran Van P."/>
        </authorList>
    </citation>
    <scope>NUCLEOTIDE SEQUENCE</scope>
</reference>
<proteinExistence type="predicted"/>
<dbReference type="OrthoDB" id="5852877at2759"/>
<evidence type="ECO:0000313" key="1">
    <source>
        <dbReference type="EMBL" id="CAD7237236.1"/>
    </source>
</evidence>
<name>A0A7R8WU10_9CRUS</name>
<dbReference type="PANTHER" id="PTHR46889:SF4">
    <property type="entry name" value="TRANSPOSASE INSO FOR INSERTION SEQUENCE ELEMENT IS911B-RELATED"/>
    <property type="match status" value="1"/>
</dbReference>
<dbReference type="InterPro" id="IPR001584">
    <property type="entry name" value="Integrase_cat-core"/>
</dbReference>
<sequence>MVFRIRSMCRVLNVHPSGFYAWLKKPLSKRAKEDVRQSSLLKDAWEESGQVYGYRKLHADLRDAGHNLEASMSRRGNCHDNAVAESFFQLLKRERVKRRVYPTRDEARKDIFDYIEMFYNPIRKHTNNGLLSPTKFEDKFKKQGV</sequence>
<dbReference type="InterPro" id="IPR050900">
    <property type="entry name" value="Transposase_IS3/IS150/IS904"/>
</dbReference>
<accession>A0A7R8WU10</accession>
<dbReference type="SUPFAM" id="SSF53098">
    <property type="entry name" value="Ribonuclease H-like"/>
    <property type="match status" value="1"/>
</dbReference>
<gene>
    <name evidence="1" type="ORF">CTOB1V02_LOCUS15051</name>
</gene>
<dbReference type="InterPro" id="IPR012337">
    <property type="entry name" value="RNaseH-like_sf"/>
</dbReference>
<dbReference type="Pfam" id="PF13333">
    <property type="entry name" value="rve_2"/>
    <property type="match status" value="1"/>
</dbReference>
<organism evidence="1">
    <name type="scientific">Cyprideis torosa</name>
    <dbReference type="NCBI Taxonomy" id="163714"/>
    <lineage>
        <taxon>Eukaryota</taxon>
        <taxon>Metazoa</taxon>
        <taxon>Ecdysozoa</taxon>
        <taxon>Arthropoda</taxon>
        <taxon>Crustacea</taxon>
        <taxon>Oligostraca</taxon>
        <taxon>Ostracoda</taxon>
        <taxon>Podocopa</taxon>
        <taxon>Podocopida</taxon>
        <taxon>Cytherocopina</taxon>
        <taxon>Cytheroidea</taxon>
        <taxon>Cytherideidae</taxon>
        <taxon>Cyprideis</taxon>
    </lineage>
</organism>
<dbReference type="AlphaFoldDB" id="A0A7R8WU10"/>
<dbReference type="EMBL" id="OB686028">
    <property type="protein sequence ID" value="CAD7237236.1"/>
    <property type="molecule type" value="Genomic_DNA"/>
</dbReference>
<dbReference type="GO" id="GO:0015074">
    <property type="term" value="P:DNA integration"/>
    <property type="evidence" value="ECO:0007669"/>
    <property type="project" value="InterPro"/>
</dbReference>
<dbReference type="PANTHER" id="PTHR46889">
    <property type="entry name" value="TRANSPOSASE INSF FOR INSERTION SEQUENCE IS3B-RELATED"/>
    <property type="match status" value="1"/>
</dbReference>